<proteinExistence type="predicted"/>
<comment type="subcellular location">
    <subcellularLocation>
        <location evidence="1">Cell membrane</location>
        <topology evidence="1">Multi-pass membrane protein</topology>
    </subcellularLocation>
</comment>
<organism evidence="8 9">
    <name type="scientific">Triparma laevis f. longispina</name>
    <dbReference type="NCBI Taxonomy" id="1714387"/>
    <lineage>
        <taxon>Eukaryota</taxon>
        <taxon>Sar</taxon>
        <taxon>Stramenopiles</taxon>
        <taxon>Ochrophyta</taxon>
        <taxon>Bolidophyceae</taxon>
        <taxon>Parmales</taxon>
        <taxon>Triparmaceae</taxon>
        <taxon>Triparma</taxon>
    </lineage>
</organism>
<dbReference type="EMBL" id="BRXW01000343">
    <property type="protein sequence ID" value="GMI18693.1"/>
    <property type="molecule type" value="Genomic_DNA"/>
</dbReference>
<evidence type="ECO:0000313" key="9">
    <source>
        <dbReference type="Proteomes" id="UP001165122"/>
    </source>
</evidence>
<feature type="transmembrane region" description="Helical" evidence="6">
    <location>
        <begin position="56"/>
        <end position="83"/>
    </location>
</feature>
<keyword evidence="4 6" id="KW-1133">Transmembrane helix</keyword>
<comment type="caution">
    <text evidence="8">The sequence shown here is derived from an EMBL/GenBank/DDBJ whole genome shotgun (WGS) entry which is preliminary data.</text>
</comment>
<evidence type="ECO:0000259" key="7">
    <source>
        <dbReference type="Pfam" id="PF09335"/>
    </source>
</evidence>
<keyword evidence="3 6" id="KW-0812">Transmembrane</keyword>
<evidence type="ECO:0000256" key="4">
    <source>
        <dbReference type="ARBA" id="ARBA00022989"/>
    </source>
</evidence>
<keyword evidence="5 6" id="KW-0472">Membrane</keyword>
<evidence type="ECO:0000256" key="2">
    <source>
        <dbReference type="ARBA" id="ARBA00022475"/>
    </source>
</evidence>
<keyword evidence="9" id="KW-1185">Reference proteome</keyword>
<accession>A0A9W7L0E9</accession>
<evidence type="ECO:0000256" key="6">
    <source>
        <dbReference type="SAM" id="Phobius"/>
    </source>
</evidence>
<dbReference type="GO" id="GO:0005886">
    <property type="term" value="C:plasma membrane"/>
    <property type="evidence" value="ECO:0007669"/>
    <property type="project" value="UniProtKB-SubCell"/>
</dbReference>
<dbReference type="InterPro" id="IPR032816">
    <property type="entry name" value="VTT_dom"/>
</dbReference>
<evidence type="ECO:0000256" key="5">
    <source>
        <dbReference type="ARBA" id="ARBA00023136"/>
    </source>
</evidence>
<evidence type="ECO:0000256" key="1">
    <source>
        <dbReference type="ARBA" id="ARBA00004651"/>
    </source>
</evidence>
<keyword evidence="2" id="KW-1003">Cell membrane</keyword>
<feature type="transmembrane region" description="Helical" evidence="6">
    <location>
        <begin position="90"/>
        <end position="112"/>
    </location>
</feature>
<feature type="transmembrane region" description="Helical" evidence="6">
    <location>
        <begin position="12"/>
        <end position="34"/>
    </location>
</feature>
<dbReference type="PANTHER" id="PTHR12677:SF59">
    <property type="entry name" value="GOLGI APPARATUS MEMBRANE PROTEIN TVP38-RELATED"/>
    <property type="match status" value="1"/>
</dbReference>
<feature type="domain" description="VTT" evidence="7">
    <location>
        <begin position="70"/>
        <end position="188"/>
    </location>
</feature>
<name>A0A9W7L0E9_9STRA</name>
<dbReference type="Proteomes" id="UP001165122">
    <property type="component" value="Unassembled WGS sequence"/>
</dbReference>
<gene>
    <name evidence="8" type="ORF">TrLO_g2172</name>
</gene>
<evidence type="ECO:0000256" key="3">
    <source>
        <dbReference type="ARBA" id="ARBA00022692"/>
    </source>
</evidence>
<dbReference type="Pfam" id="PF09335">
    <property type="entry name" value="VTT_dom"/>
    <property type="match status" value="1"/>
</dbReference>
<dbReference type="OrthoDB" id="195690at2759"/>
<sequence length="208" mass="23147">MAALPSTSDKHSSLHICHVVSLFLVLTSVLYFTAKLDLLSYFTTYVSSIPYPYGEITYLLLSLISALMLIPMSSMEILAGVIWRKHLHKAIILGYIGKMLGCWSCFIIGRLISRRKNNLNSNHYLKALEKVYVHRPHTLTPMICLAYLPASLKFYGLGTIQHCKFFNHFLPWSLLCGLPYALGNVVVGVEVGNGVDGGYSKDGGGKFE</sequence>
<protein>
    <recommendedName>
        <fullName evidence="7">VTT domain-containing protein</fullName>
    </recommendedName>
</protein>
<dbReference type="AlphaFoldDB" id="A0A9W7L0E9"/>
<evidence type="ECO:0000313" key="8">
    <source>
        <dbReference type="EMBL" id="GMI18693.1"/>
    </source>
</evidence>
<reference evidence="9" key="1">
    <citation type="journal article" date="2023" name="Commun. Biol.">
        <title>Genome analysis of Parmales, the sister group of diatoms, reveals the evolutionary specialization of diatoms from phago-mixotrophs to photoautotrophs.</title>
        <authorList>
            <person name="Ban H."/>
            <person name="Sato S."/>
            <person name="Yoshikawa S."/>
            <person name="Yamada K."/>
            <person name="Nakamura Y."/>
            <person name="Ichinomiya M."/>
            <person name="Sato N."/>
            <person name="Blanc-Mathieu R."/>
            <person name="Endo H."/>
            <person name="Kuwata A."/>
            <person name="Ogata H."/>
        </authorList>
    </citation>
    <scope>NUCLEOTIDE SEQUENCE [LARGE SCALE GENOMIC DNA]</scope>
    <source>
        <strain evidence="9">NIES 3700</strain>
    </source>
</reference>
<dbReference type="InterPro" id="IPR015414">
    <property type="entry name" value="TMEM64"/>
</dbReference>
<dbReference type="PANTHER" id="PTHR12677">
    <property type="entry name" value="GOLGI APPARATUS MEMBRANE PROTEIN TVP38-RELATED"/>
    <property type="match status" value="1"/>
</dbReference>